<organism evidence="2 3">
    <name type="scientific">Metallosphaera tengchongensis</name>
    <dbReference type="NCBI Taxonomy" id="1532350"/>
    <lineage>
        <taxon>Archaea</taxon>
        <taxon>Thermoproteota</taxon>
        <taxon>Thermoprotei</taxon>
        <taxon>Sulfolobales</taxon>
        <taxon>Sulfolobaceae</taxon>
        <taxon>Metallosphaera</taxon>
    </lineage>
</organism>
<dbReference type="PANTHER" id="PTHR43312:SF1">
    <property type="entry name" value="NADP-DEPENDENT OXIDOREDUCTASE DOMAIN-CONTAINING PROTEIN"/>
    <property type="match status" value="1"/>
</dbReference>
<keyword evidence="3" id="KW-1185">Reference proteome</keyword>
<feature type="domain" description="NADP-dependent oxidoreductase" evidence="1">
    <location>
        <begin position="16"/>
        <end position="300"/>
    </location>
</feature>
<dbReference type="GeneID" id="55641237"/>
<accession>A0A6N0NVC4</accession>
<evidence type="ECO:0000313" key="2">
    <source>
        <dbReference type="EMBL" id="QKQ99792.1"/>
    </source>
</evidence>
<dbReference type="Pfam" id="PF00248">
    <property type="entry name" value="Aldo_ket_red"/>
    <property type="match status" value="1"/>
</dbReference>
<dbReference type="CDD" id="cd19086">
    <property type="entry name" value="AKR_AKR11C1"/>
    <property type="match status" value="1"/>
</dbReference>
<reference evidence="2 3" key="1">
    <citation type="submission" date="2020-02" db="EMBL/GenBank/DDBJ databases">
        <title>Comparative genome analysis reveals the metabolism and evolution of the thermophilic archaeal genus Metallosphaera.</title>
        <authorList>
            <person name="Jiang C."/>
        </authorList>
    </citation>
    <scope>NUCLEOTIDE SEQUENCE [LARGE SCALE GENOMIC DNA]</scope>
    <source>
        <strain evidence="2 3">Ric-A</strain>
    </source>
</reference>
<protein>
    <submittedName>
        <fullName evidence="2">Aldo/keto reductase</fullName>
    </submittedName>
</protein>
<gene>
    <name evidence="2" type="ORF">GWK48_04765</name>
</gene>
<sequence>MIQRNFGDTKIAVSALGVGMWSLVTDWWGEPDKAQEIIKKSMEIGVNFFDTADMYGNGKAEEILGKSLGSNRDKVVILTKIGYDFYTNKFKPKQRYDLEYLRFAVNESLKRLSTDYVDVLMLHNPKLKDISNKELLDFMRSLKSDGLARSVGVALGPTLGWEEEGLKAIEMGYEGLEHIFNLIEQYPARKFLQFNVGHVVRVPHASDVLNDLKWPLKEDPKLHRHFKSMDWISRAVERSIELKKYAEKRGMKLRDLAIAFILSHRTVSSVIPNITNLKELEEFSKASDLTLDESDLEFLENYYNTNYKDLNEESIRETLIYK</sequence>
<dbReference type="AlphaFoldDB" id="A0A6N0NVC4"/>
<dbReference type="InterPro" id="IPR023210">
    <property type="entry name" value="NADP_OxRdtase_dom"/>
</dbReference>
<evidence type="ECO:0000313" key="3">
    <source>
        <dbReference type="Proteomes" id="UP000509301"/>
    </source>
</evidence>
<dbReference type="Proteomes" id="UP000509301">
    <property type="component" value="Chromosome"/>
</dbReference>
<dbReference type="GO" id="GO:0016491">
    <property type="term" value="F:oxidoreductase activity"/>
    <property type="evidence" value="ECO:0007669"/>
    <property type="project" value="InterPro"/>
</dbReference>
<proteinExistence type="predicted"/>
<dbReference type="KEGG" id="mten:GWK48_04765"/>
<dbReference type="EMBL" id="CP049074">
    <property type="protein sequence ID" value="QKQ99792.1"/>
    <property type="molecule type" value="Genomic_DNA"/>
</dbReference>
<dbReference type="InterPro" id="IPR020471">
    <property type="entry name" value="AKR"/>
</dbReference>
<evidence type="ECO:0000259" key="1">
    <source>
        <dbReference type="Pfam" id="PF00248"/>
    </source>
</evidence>
<dbReference type="OrthoDB" id="28487at2157"/>
<dbReference type="InterPro" id="IPR036812">
    <property type="entry name" value="NAD(P)_OxRdtase_dom_sf"/>
</dbReference>
<dbReference type="PANTHER" id="PTHR43312">
    <property type="entry name" value="D-THREO-ALDOSE 1-DEHYDROGENASE"/>
    <property type="match status" value="1"/>
</dbReference>
<dbReference type="RefSeq" id="WP_174630108.1">
    <property type="nucleotide sequence ID" value="NZ_CP049074.1"/>
</dbReference>
<dbReference type="Gene3D" id="3.20.20.100">
    <property type="entry name" value="NADP-dependent oxidoreductase domain"/>
    <property type="match status" value="1"/>
</dbReference>
<dbReference type="InterPro" id="IPR053135">
    <property type="entry name" value="AKR2_Oxidoreductase"/>
</dbReference>
<dbReference type="PRINTS" id="PR00069">
    <property type="entry name" value="ALDKETRDTASE"/>
</dbReference>
<dbReference type="SUPFAM" id="SSF51430">
    <property type="entry name" value="NAD(P)-linked oxidoreductase"/>
    <property type="match status" value="1"/>
</dbReference>
<name>A0A6N0NVC4_9CREN</name>